<proteinExistence type="inferred from homology"/>
<dbReference type="InterPro" id="IPR050259">
    <property type="entry name" value="SDR"/>
</dbReference>
<comment type="similarity">
    <text evidence="1">Belongs to the short-chain dehydrogenases/reductases (SDR) family.</text>
</comment>
<dbReference type="PANTHER" id="PTHR42879:SF6">
    <property type="entry name" value="NADPH-DEPENDENT REDUCTASE BACG"/>
    <property type="match status" value="1"/>
</dbReference>
<evidence type="ECO:0000256" key="1">
    <source>
        <dbReference type="ARBA" id="ARBA00006484"/>
    </source>
</evidence>
<reference evidence="3" key="1">
    <citation type="journal article" date="2019" name="Int. J. Syst. Evol. Microbiol.">
        <title>The Global Catalogue of Microorganisms (GCM) 10K type strain sequencing project: providing services to taxonomists for standard genome sequencing and annotation.</title>
        <authorList>
            <consortium name="The Broad Institute Genomics Platform"/>
            <consortium name="The Broad Institute Genome Sequencing Center for Infectious Disease"/>
            <person name="Wu L."/>
            <person name="Ma J."/>
        </authorList>
    </citation>
    <scope>NUCLEOTIDE SEQUENCE [LARGE SCALE GENOMIC DNA]</scope>
    <source>
        <strain evidence="3">ZS-35-S2</strain>
    </source>
</reference>
<keyword evidence="3" id="KW-1185">Reference proteome</keyword>
<comment type="caution">
    <text evidence="2">The sequence shown here is derived from an EMBL/GenBank/DDBJ whole genome shotgun (WGS) entry which is preliminary data.</text>
</comment>
<dbReference type="InterPro" id="IPR036291">
    <property type="entry name" value="NAD(P)-bd_dom_sf"/>
</dbReference>
<dbReference type="CDD" id="cd05233">
    <property type="entry name" value="SDR_c"/>
    <property type="match status" value="1"/>
</dbReference>
<dbReference type="Pfam" id="PF13561">
    <property type="entry name" value="adh_short_C2"/>
    <property type="match status" value="1"/>
</dbReference>
<protein>
    <submittedName>
        <fullName evidence="2">SDR family NAD(P)-dependent oxidoreductase</fullName>
        <ecNumber evidence="2">1.1.1.-</ecNumber>
    </submittedName>
</protein>
<dbReference type="EMBL" id="JBHSPR010000085">
    <property type="protein sequence ID" value="MFC6023353.1"/>
    <property type="molecule type" value="Genomic_DNA"/>
</dbReference>
<dbReference type="InterPro" id="IPR002347">
    <property type="entry name" value="SDR_fam"/>
</dbReference>
<dbReference type="Gene3D" id="3.40.50.720">
    <property type="entry name" value="NAD(P)-binding Rossmann-like Domain"/>
    <property type="match status" value="1"/>
</dbReference>
<organism evidence="2 3">
    <name type="scientific">Plantactinospora solaniradicis</name>
    <dbReference type="NCBI Taxonomy" id="1723736"/>
    <lineage>
        <taxon>Bacteria</taxon>
        <taxon>Bacillati</taxon>
        <taxon>Actinomycetota</taxon>
        <taxon>Actinomycetes</taxon>
        <taxon>Micromonosporales</taxon>
        <taxon>Micromonosporaceae</taxon>
        <taxon>Plantactinospora</taxon>
    </lineage>
</organism>
<gene>
    <name evidence="2" type="ORF">ACFP2T_45270</name>
</gene>
<dbReference type="GO" id="GO:0016491">
    <property type="term" value="F:oxidoreductase activity"/>
    <property type="evidence" value="ECO:0007669"/>
    <property type="project" value="UniProtKB-KW"/>
</dbReference>
<evidence type="ECO:0000313" key="2">
    <source>
        <dbReference type="EMBL" id="MFC6023353.1"/>
    </source>
</evidence>
<dbReference type="PANTHER" id="PTHR42879">
    <property type="entry name" value="3-OXOACYL-(ACYL-CARRIER-PROTEIN) REDUCTASE"/>
    <property type="match status" value="1"/>
</dbReference>
<dbReference type="Proteomes" id="UP001596203">
    <property type="component" value="Unassembled WGS sequence"/>
</dbReference>
<name>A0ABW1KRG3_9ACTN</name>
<dbReference type="PRINTS" id="PR00080">
    <property type="entry name" value="SDRFAMILY"/>
</dbReference>
<keyword evidence="2" id="KW-0560">Oxidoreductase</keyword>
<dbReference type="SUPFAM" id="SSF51735">
    <property type="entry name" value="NAD(P)-binding Rossmann-fold domains"/>
    <property type="match status" value="1"/>
</dbReference>
<sequence>MDLGLDGRRVLVTGASSNIGRATAVAFGAEGAVVAVGYHRNEAGARHTATLVERAGGKAVVVPFDLGDEAAVDRGAAQTHRELGGVDVLVNNAVAFPGFPAPGEVFETAPAARMRESLAANLLGHYRLSQAVVGSMRANGWGRIVHVSSGLVEDGLPGSSAYVTPKAGLHGLTRTMSRELAPAGILTNLVMAGFVVGERQLPEALLQQVSAAAATGRTTEAVEVANLVVFLCSTANGHVTGELVRADGHFLTPA</sequence>
<dbReference type="PRINTS" id="PR00081">
    <property type="entry name" value="GDHRDH"/>
</dbReference>
<accession>A0ABW1KRG3</accession>
<evidence type="ECO:0000313" key="3">
    <source>
        <dbReference type="Proteomes" id="UP001596203"/>
    </source>
</evidence>
<dbReference type="RefSeq" id="WP_377433482.1">
    <property type="nucleotide sequence ID" value="NZ_JBHSPR010000085.1"/>
</dbReference>
<dbReference type="EC" id="1.1.1.-" evidence="2"/>